<reference evidence="2" key="1">
    <citation type="journal article" date="2021" name="Microbiol. Resour. Announc.">
        <title>LGAAP: Leishmaniinae Genome Assembly and Annotation Pipeline.</title>
        <authorList>
            <person name="Almutairi H."/>
            <person name="Urbaniak M.D."/>
            <person name="Bates M.D."/>
            <person name="Jariyapan N."/>
            <person name="Kwakye-Nuako G."/>
            <person name="Thomaz-Soccol V."/>
            <person name="Al-Salem W.S."/>
            <person name="Dillon R.J."/>
            <person name="Bates P.A."/>
            <person name="Gatherer D."/>
        </authorList>
    </citation>
    <scope>NUCLEOTIDE SEQUENCE [LARGE SCALE GENOMIC DNA]</scope>
</reference>
<keyword evidence="2" id="KW-1185">Reference proteome</keyword>
<dbReference type="EMBL" id="JAFHLR010000023">
    <property type="protein sequence ID" value="KAG5478483.1"/>
    <property type="molecule type" value="Genomic_DNA"/>
</dbReference>
<accession>A0A836HKU3</accession>
<dbReference type="GeneID" id="92360631"/>
<proteinExistence type="predicted"/>
<reference evidence="2" key="2">
    <citation type="journal article" date="2021" name="Sci. Data">
        <title>Chromosome-scale genome sequencing, assembly and annotation of six genomes from subfamily Leishmaniinae.</title>
        <authorList>
            <person name="Almutairi H."/>
            <person name="Urbaniak M.D."/>
            <person name="Bates M.D."/>
            <person name="Jariyapan N."/>
            <person name="Kwakye-Nuako G."/>
            <person name="Thomaz Soccol V."/>
            <person name="Al-Salem W.S."/>
            <person name="Dillon R.J."/>
            <person name="Bates P.A."/>
            <person name="Gatherer D."/>
        </authorList>
    </citation>
    <scope>NUCLEOTIDE SEQUENCE [LARGE SCALE GENOMIC DNA]</scope>
</reference>
<evidence type="ECO:0000313" key="1">
    <source>
        <dbReference type="EMBL" id="KAG5478483.1"/>
    </source>
</evidence>
<dbReference type="Proteomes" id="UP000674143">
    <property type="component" value="Unassembled WGS sequence"/>
</dbReference>
<name>A0A836HKU3_9TRYP</name>
<dbReference type="AlphaFoldDB" id="A0A836HKU3"/>
<comment type="caution">
    <text evidence="1">The sequence shown here is derived from an EMBL/GenBank/DDBJ whole genome shotgun (WGS) entry which is preliminary data.</text>
</comment>
<dbReference type="KEGG" id="loi:92360631"/>
<protein>
    <submittedName>
        <fullName evidence="1">Uncharacterized protein</fullName>
    </submittedName>
</protein>
<evidence type="ECO:0000313" key="2">
    <source>
        <dbReference type="Proteomes" id="UP000674143"/>
    </source>
</evidence>
<gene>
    <name evidence="1" type="ORF">LSCM4_04716</name>
</gene>
<dbReference type="RefSeq" id="XP_067063144.1">
    <property type="nucleotide sequence ID" value="XM_067206697.1"/>
</dbReference>
<organism evidence="1 2">
    <name type="scientific">Leishmania orientalis</name>
    <dbReference type="NCBI Taxonomy" id="2249476"/>
    <lineage>
        <taxon>Eukaryota</taxon>
        <taxon>Discoba</taxon>
        <taxon>Euglenozoa</taxon>
        <taxon>Kinetoplastea</taxon>
        <taxon>Metakinetoplastina</taxon>
        <taxon>Trypanosomatida</taxon>
        <taxon>Trypanosomatidae</taxon>
        <taxon>Leishmaniinae</taxon>
        <taxon>Leishmania</taxon>
    </lineage>
</organism>
<sequence length="98" mass="10899">MPLSRVLTERKPPFRFRFSTKRCGGGGASADSLEWSCGVAVGFGGSARRRTCFQRRPVHLDMQSRQPRVRACADGVQARRRLPSPRKVLARPNGGTSW</sequence>